<comment type="caution">
    <text evidence="1">The sequence shown here is derived from an EMBL/GenBank/DDBJ whole genome shotgun (WGS) entry which is preliminary data.</text>
</comment>
<protein>
    <submittedName>
        <fullName evidence="1">Uncharacterized protein</fullName>
    </submittedName>
</protein>
<keyword evidence="2" id="KW-1185">Reference proteome</keyword>
<proteinExistence type="predicted"/>
<dbReference type="Proteomes" id="UP001054252">
    <property type="component" value="Unassembled WGS sequence"/>
</dbReference>
<evidence type="ECO:0000313" key="2">
    <source>
        <dbReference type="Proteomes" id="UP001054252"/>
    </source>
</evidence>
<name>A0AAV5K9E3_9ROSI</name>
<organism evidence="1 2">
    <name type="scientific">Rubroshorea leprosula</name>
    <dbReference type="NCBI Taxonomy" id="152421"/>
    <lineage>
        <taxon>Eukaryota</taxon>
        <taxon>Viridiplantae</taxon>
        <taxon>Streptophyta</taxon>
        <taxon>Embryophyta</taxon>
        <taxon>Tracheophyta</taxon>
        <taxon>Spermatophyta</taxon>
        <taxon>Magnoliopsida</taxon>
        <taxon>eudicotyledons</taxon>
        <taxon>Gunneridae</taxon>
        <taxon>Pentapetalae</taxon>
        <taxon>rosids</taxon>
        <taxon>malvids</taxon>
        <taxon>Malvales</taxon>
        <taxon>Dipterocarpaceae</taxon>
        <taxon>Rubroshorea</taxon>
    </lineage>
</organism>
<sequence>MDDEEEEEDDDGALEKEILPACLFACFQLRLLEIRSDMNHKTLSPEQACHGLMAVGLDSHYLLC</sequence>
<reference evidence="1 2" key="1">
    <citation type="journal article" date="2021" name="Commun. Biol.">
        <title>The genome of Shorea leprosula (Dipterocarpaceae) highlights the ecological relevance of drought in aseasonal tropical rainforests.</title>
        <authorList>
            <person name="Ng K.K.S."/>
            <person name="Kobayashi M.J."/>
            <person name="Fawcett J.A."/>
            <person name="Hatakeyama M."/>
            <person name="Paape T."/>
            <person name="Ng C.H."/>
            <person name="Ang C.C."/>
            <person name="Tnah L.H."/>
            <person name="Lee C.T."/>
            <person name="Nishiyama T."/>
            <person name="Sese J."/>
            <person name="O'Brien M.J."/>
            <person name="Copetti D."/>
            <person name="Mohd Noor M.I."/>
            <person name="Ong R.C."/>
            <person name="Putra M."/>
            <person name="Sireger I.Z."/>
            <person name="Indrioko S."/>
            <person name="Kosugi Y."/>
            <person name="Izuno A."/>
            <person name="Isagi Y."/>
            <person name="Lee S.L."/>
            <person name="Shimizu K.K."/>
        </authorList>
    </citation>
    <scope>NUCLEOTIDE SEQUENCE [LARGE SCALE GENOMIC DNA]</scope>
    <source>
        <strain evidence="1">214</strain>
    </source>
</reference>
<gene>
    <name evidence="1" type="ORF">SLEP1_g30833</name>
</gene>
<dbReference type="AlphaFoldDB" id="A0AAV5K9E3"/>
<accession>A0AAV5K9E3</accession>
<evidence type="ECO:0000313" key="1">
    <source>
        <dbReference type="EMBL" id="GKV20752.1"/>
    </source>
</evidence>
<dbReference type="EMBL" id="BPVZ01000056">
    <property type="protein sequence ID" value="GKV20752.1"/>
    <property type="molecule type" value="Genomic_DNA"/>
</dbReference>